<keyword evidence="6" id="KW-0963">Cytoplasm</keyword>
<dbReference type="InterPro" id="IPR036322">
    <property type="entry name" value="WD40_repeat_dom_sf"/>
</dbReference>
<dbReference type="AlphaFoldDB" id="A0A6A4XDF4"/>
<evidence type="ECO:0000256" key="8">
    <source>
        <dbReference type="ARBA" id="ARBA00022694"/>
    </source>
</evidence>
<comment type="caution">
    <text evidence="13">The sequence shown here is derived from an EMBL/GenBank/DDBJ whole genome shotgun (WGS) entry which is preliminary data.</text>
</comment>
<dbReference type="Proteomes" id="UP000440578">
    <property type="component" value="Unassembled WGS sequence"/>
</dbReference>
<dbReference type="InterPro" id="IPR015943">
    <property type="entry name" value="WD40/YVTN_repeat-like_dom_sf"/>
</dbReference>
<evidence type="ECO:0000313" key="14">
    <source>
        <dbReference type="Proteomes" id="UP000440578"/>
    </source>
</evidence>
<keyword evidence="7 11" id="KW-0853">WD repeat</keyword>
<dbReference type="PANTHER" id="PTHR44111">
    <property type="entry name" value="ELONGATOR COMPLEX PROTEIN 2"/>
    <property type="match status" value="1"/>
</dbReference>
<protein>
    <recommendedName>
        <fullName evidence="5">Elongator complex protein 2</fullName>
    </recommendedName>
</protein>
<evidence type="ECO:0000256" key="10">
    <source>
        <dbReference type="ARBA" id="ARBA00023242"/>
    </source>
</evidence>
<evidence type="ECO:0000256" key="2">
    <source>
        <dbReference type="ARBA" id="ARBA00004496"/>
    </source>
</evidence>
<organism evidence="13 14">
    <name type="scientific">Amphibalanus amphitrite</name>
    <name type="common">Striped barnacle</name>
    <name type="synonym">Balanus amphitrite</name>
    <dbReference type="NCBI Taxonomy" id="1232801"/>
    <lineage>
        <taxon>Eukaryota</taxon>
        <taxon>Metazoa</taxon>
        <taxon>Ecdysozoa</taxon>
        <taxon>Arthropoda</taxon>
        <taxon>Crustacea</taxon>
        <taxon>Multicrustacea</taxon>
        <taxon>Cirripedia</taxon>
        <taxon>Thoracica</taxon>
        <taxon>Thoracicalcarea</taxon>
        <taxon>Balanomorpha</taxon>
        <taxon>Balanoidea</taxon>
        <taxon>Balanidae</taxon>
        <taxon>Amphibalaninae</taxon>
        <taxon>Amphibalanus</taxon>
    </lineage>
</organism>
<evidence type="ECO:0000313" key="13">
    <source>
        <dbReference type="EMBL" id="KAF0312372.1"/>
    </source>
</evidence>
<dbReference type="GO" id="GO:0033588">
    <property type="term" value="C:elongator holoenzyme complex"/>
    <property type="evidence" value="ECO:0007669"/>
    <property type="project" value="InterPro"/>
</dbReference>
<reference evidence="13 14" key="1">
    <citation type="submission" date="2019-07" db="EMBL/GenBank/DDBJ databases">
        <title>Draft genome assembly of a fouling barnacle, Amphibalanus amphitrite (Darwin, 1854): The first reference genome for Thecostraca.</title>
        <authorList>
            <person name="Kim W."/>
        </authorList>
    </citation>
    <scope>NUCLEOTIDE SEQUENCE [LARGE SCALE GENOMIC DNA]</scope>
    <source>
        <strain evidence="13">SNU_AA5</strain>
        <tissue evidence="13">Soma without cirri and trophi</tissue>
    </source>
</reference>
<evidence type="ECO:0000256" key="3">
    <source>
        <dbReference type="ARBA" id="ARBA00005043"/>
    </source>
</evidence>
<comment type="pathway">
    <text evidence="3">tRNA modification; 5-methoxycarbonylmethyl-2-thiouridine-tRNA biosynthesis.</text>
</comment>
<dbReference type="InterPro" id="IPR001680">
    <property type="entry name" value="WD40_rpt"/>
</dbReference>
<dbReference type="EMBL" id="VIIS01000175">
    <property type="protein sequence ID" value="KAF0312372.1"/>
    <property type="molecule type" value="Genomic_DNA"/>
</dbReference>
<dbReference type="SMART" id="SM00320">
    <property type="entry name" value="WD40"/>
    <property type="match status" value="10"/>
</dbReference>
<evidence type="ECO:0000256" key="7">
    <source>
        <dbReference type="ARBA" id="ARBA00022574"/>
    </source>
</evidence>
<dbReference type="PROSITE" id="PS50082">
    <property type="entry name" value="WD_REPEATS_2"/>
    <property type="match status" value="3"/>
</dbReference>
<keyword evidence="14" id="KW-1185">Reference proteome</keyword>
<evidence type="ECO:0000256" key="12">
    <source>
        <dbReference type="SAM" id="MobiDB-lite"/>
    </source>
</evidence>
<accession>A0A6A4XDF4</accession>
<dbReference type="InterPro" id="IPR019775">
    <property type="entry name" value="WD40_repeat_CS"/>
</dbReference>
<gene>
    <name evidence="13" type="primary">Elp2</name>
    <name evidence="13" type="ORF">FJT64_016888</name>
</gene>
<name>A0A6A4XDF4_AMPAM</name>
<dbReference type="OrthoDB" id="27911at2759"/>
<dbReference type="FunFam" id="2.130.10.10:FF:000400">
    <property type="entry name" value="Elongator acetyltransferase complex subunit 2"/>
    <property type="match status" value="1"/>
</dbReference>
<dbReference type="InterPro" id="IPR037289">
    <property type="entry name" value="Elp2"/>
</dbReference>
<evidence type="ECO:0000256" key="6">
    <source>
        <dbReference type="ARBA" id="ARBA00022490"/>
    </source>
</evidence>
<comment type="similarity">
    <text evidence="4">Belongs to the WD repeat ELP2 family.</text>
</comment>
<keyword evidence="9" id="KW-0677">Repeat</keyword>
<keyword evidence="10" id="KW-0539">Nucleus</keyword>
<evidence type="ECO:0000256" key="1">
    <source>
        <dbReference type="ARBA" id="ARBA00004123"/>
    </source>
</evidence>
<dbReference type="SUPFAM" id="SSF50978">
    <property type="entry name" value="WD40 repeat-like"/>
    <property type="match status" value="3"/>
</dbReference>
<dbReference type="GO" id="GO:0002098">
    <property type="term" value="P:tRNA wobble uridine modification"/>
    <property type="evidence" value="ECO:0007669"/>
    <property type="project" value="InterPro"/>
</dbReference>
<dbReference type="GO" id="GO:0005634">
    <property type="term" value="C:nucleus"/>
    <property type="evidence" value="ECO:0007669"/>
    <property type="project" value="UniProtKB-SubCell"/>
</dbReference>
<evidence type="ECO:0000256" key="5">
    <source>
        <dbReference type="ARBA" id="ARBA00020267"/>
    </source>
</evidence>
<evidence type="ECO:0000256" key="11">
    <source>
        <dbReference type="PROSITE-ProRule" id="PRU00221"/>
    </source>
</evidence>
<feature type="repeat" description="WD" evidence="11">
    <location>
        <begin position="59"/>
        <end position="98"/>
    </location>
</feature>
<feature type="repeat" description="WD" evidence="11">
    <location>
        <begin position="578"/>
        <end position="619"/>
    </location>
</feature>
<feature type="repeat" description="WD" evidence="11">
    <location>
        <begin position="364"/>
        <end position="394"/>
    </location>
</feature>
<comment type="subcellular location">
    <subcellularLocation>
        <location evidence="2">Cytoplasm</location>
    </subcellularLocation>
    <subcellularLocation>
        <location evidence="1">Nucleus</location>
    </subcellularLocation>
</comment>
<dbReference type="Pfam" id="PF00400">
    <property type="entry name" value="WD40"/>
    <property type="match status" value="6"/>
</dbReference>
<sequence length="766" mass="80788">MSSQTLRVTSEYISVGCSSTPHSLDWGDGERLCFGACHALAVAVPLPGSDAGFRTSHTLHHHSGEVVSVRWARDVTTGAAVPAVVTGSRDHTAAVWDLAADPPAVAARLTGHAGPVTLVDAVRWSGSDGGDRLLVATTSTDCSIRLWEGRKPADVALLQNIPLGRGLALALRLAQPPSAASPWLFVGTDEATVVIYAPEDSSTEKENVTPTGGGDAPTEGASRSSEYIPLLRLAGHEDWVRCLDTVVLGDTLLLASAGQDAIIRVWSVCPVSSSGGDSAEDPLQLKLASASMDRAVLIWKHDASAGVWVEEARLGAMGGNVLGLYGCAWSPDGSRLAAHSHRGAMHVWAEDATSPGVWRGQVPPGGHTGPVADLAWAPGGGYLLTTSRDQTTRLHGSWTPAGSWHEMGRPQVHGHDMACLTAVTDTSFASGAEEKVARAFAMPGAVRDTLVTLCGAAAAPSAGDSALPEGAAVPSLGLTNKPVFAGEERREMITRAEEGAESYFLRQQLTAPPAEETLLQNTLWPELMKLYGHGFELVTMAASHDGKLLATACRAAKPEHASVLLWDTATWRQVGELAGAHQLTVVQLAFSPDDVHLLAVSRDRTWSLWARVTADEAQSAPYQLCARGAKAHARIIWCCAWVDCVTFVTGSRDGQLSRWRRAEDGSWIKHGDPYKPGAPVTAVAASGHSELVAVGLETGEIRLLTWRGDAWAEAAGLDTSAAHHGAVKRLQFRPRPPGGAAELLASCGADHAVKLHKVRWGGDGVN</sequence>
<evidence type="ECO:0000256" key="9">
    <source>
        <dbReference type="ARBA" id="ARBA00022737"/>
    </source>
</evidence>
<evidence type="ECO:0000256" key="4">
    <source>
        <dbReference type="ARBA" id="ARBA00005881"/>
    </source>
</evidence>
<dbReference type="PROSITE" id="PS00678">
    <property type="entry name" value="WD_REPEATS_1"/>
    <property type="match status" value="1"/>
</dbReference>
<dbReference type="Gene3D" id="2.130.10.10">
    <property type="entry name" value="YVTN repeat-like/Quinoprotein amine dehydrogenase"/>
    <property type="match status" value="5"/>
</dbReference>
<feature type="region of interest" description="Disordered" evidence="12">
    <location>
        <begin position="198"/>
        <end position="222"/>
    </location>
</feature>
<dbReference type="GO" id="GO:0005737">
    <property type="term" value="C:cytoplasm"/>
    <property type="evidence" value="ECO:0007669"/>
    <property type="project" value="UniProtKB-SubCell"/>
</dbReference>
<dbReference type="PANTHER" id="PTHR44111:SF1">
    <property type="entry name" value="ELONGATOR COMPLEX PROTEIN 2"/>
    <property type="match status" value="1"/>
</dbReference>
<keyword evidence="8" id="KW-0819">tRNA processing</keyword>
<proteinExistence type="inferred from homology"/>
<dbReference type="UniPathway" id="UPA00988"/>